<dbReference type="CDD" id="cd08977">
    <property type="entry name" value="SusD"/>
    <property type="match status" value="1"/>
</dbReference>
<dbReference type="Pfam" id="PF14322">
    <property type="entry name" value="SusD-like_3"/>
    <property type="match status" value="1"/>
</dbReference>
<name>A0A514CH33_9BACT</name>
<organism evidence="9 10">
    <name type="scientific">Echinicola soli</name>
    <dbReference type="NCBI Taxonomy" id="2591634"/>
    <lineage>
        <taxon>Bacteria</taxon>
        <taxon>Pseudomonadati</taxon>
        <taxon>Bacteroidota</taxon>
        <taxon>Cytophagia</taxon>
        <taxon>Cytophagales</taxon>
        <taxon>Cyclobacteriaceae</taxon>
        <taxon>Echinicola</taxon>
    </lineage>
</organism>
<evidence type="ECO:0000256" key="3">
    <source>
        <dbReference type="ARBA" id="ARBA00022729"/>
    </source>
</evidence>
<reference evidence="9 10" key="1">
    <citation type="submission" date="2019-06" db="EMBL/GenBank/DDBJ databases">
        <title>Echinicola alkalisoli sp. nov. isolated from saline soil.</title>
        <authorList>
            <person name="Sun J.-Q."/>
            <person name="Xu L."/>
        </authorList>
    </citation>
    <scope>NUCLEOTIDE SEQUENCE [LARGE SCALE GENOMIC DNA]</scope>
    <source>
        <strain evidence="9 10">LN3S3</strain>
    </source>
</reference>
<dbReference type="AlphaFoldDB" id="A0A514CH33"/>
<accession>A0A514CH33</accession>
<dbReference type="InterPro" id="IPR011990">
    <property type="entry name" value="TPR-like_helical_dom_sf"/>
</dbReference>
<evidence type="ECO:0000256" key="1">
    <source>
        <dbReference type="ARBA" id="ARBA00004442"/>
    </source>
</evidence>
<feature type="signal peptide" evidence="6">
    <location>
        <begin position="1"/>
        <end position="23"/>
    </location>
</feature>
<comment type="subcellular location">
    <subcellularLocation>
        <location evidence="1">Cell outer membrane</location>
    </subcellularLocation>
</comment>
<keyword evidence="5" id="KW-0998">Cell outer membrane</keyword>
<comment type="similarity">
    <text evidence="2">Belongs to the SusD family.</text>
</comment>
<dbReference type="InterPro" id="IPR033985">
    <property type="entry name" value="SusD-like_N"/>
</dbReference>
<evidence type="ECO:0000313" key="10">
    <source>
        <dbReference type="Proteomes" id="UP000316614"/>
    </source>
</evidence>
<feature type="domain" description="SusD-like N-terminal" evidence="8">
    <location>
        <begin position="101"/>
        <end position="213"/>
    </location>
</feature>
<dbReference type="OrthoDB" id="5694214at2"/>
<evidence type="ECO:0000259" key="7">
    <source>
        <dbReference type="Pfam" id="PF07980"/>
    </source>
</evidence>
<proteinExistence type="inferred from homology"/>
<feature type="chain" id="PRO_5022175115" evidence="6">
    <location>
        <begin position="24"/>
        <end position="512"/>
    </location>
</feature>
<dbReference type="EMBL" id="CP041253">
    <property type="protein sequence ID" value="QDH79127.1"/>
    <property type="molecule type" value="Genomic_DNA"/>
</dbReference>
<sequence length="512" mass="57835">MKKITKIYFLVLVVLTPCLYSCSDILDQEPVTITHPDVYWSSQSEADRALAGSYALLKNALMTQSSFLIWGEFPAMTLMDSQFWIINYIENNGNYSLPYRGETADWKLFYRAANWAFTIEKYVNEMPEELFATPQEKNRVLGEAAFVRALSYFYMTRIWGDVPIVHESIETSDQLITEDGFIVEIGRSDEKEVLEYIMEATEKAIGLLEYSSPGNQRWAIFANKASAEALKAHVALWYASRDGDNPELIQQSIDAATSVINNSNANLIDYVAEGNEGFEDMVRGQSKTGLFEINISTDVSESYRVSSGNSTPTGLTLNQPILSGSNGTAPWGNPDFYGYEFMLQSERDSDIRKDLFFFDFEDVGGATFPMKYALSSDDPDSESVYALFSEANILIFRLADIYLLRAEAYAKQGDFASAISDMDLVRSKAGVPGYEGPQDRPELIKAIFDERAIELVAEGHSAFDRIRMDYFEGVSWMNSKRKLQKGYFWPISSSIIVKNPSIVQTEYWQGRL</sequence>
<dbReference type="Proteomes" id="UP000316614">
    <property type="component" value="Chromosome"/>
</dbReference>
<dbReference type="SUPFAM" id="SSF48452">
    <property type="entry name" value="TPR-like"/>
    <property type="match status" value="1"/>
</dbReference>
<dbReference type="Gene3D" id="1.25.40.390">
    <property type="match status" value="1"/>
</dbReference>
<evidence type="ECO:0000256" key="4">
    <source>
        <dbReference type="ARBA" id="ARBA00023136"/>
    </source>
</evidence>
<gene>
    <name evidence="9" type="ORF">FKX85_08805</name>
</gene>
<dbReference type="RefSeq" id="WP_141614375.1">
    <property type="nucleotide sequence ID" value="NZ_CP041253.1"/>
</dbReference>
<evidence type="ECO:0000259" key="8">
    <source>
        <dbReference type="Pfam" id="PF14322"/>
    </source>
</evidence>
<dbReference type="GO" id="GO:0009279">
    <property type="term" value="C:cell outer membrane"/>
    <property type="evidence" value="ECO:0007669"/>
    <property type="project" value="UniProtKB-SubCell"/>
</dbReference>
<dbReference type="InterPro" id="IPR012944">
    <property type="entry name" value="SusD_RagB_dom"/>
</dbReference>
<evidence type="ECO:0000256" key="5">
    <source>
        <dbReference type="ARBA" id="ARBA00023237"/>
    </source>
</evidence>
<evidence type="ECO:0000256" key="2">
    <source>
        <dbReference type="ARBA" id="ARBA00006275"/>
    </source>
</evidence>
<feature type="domain" description="RagB/SusD" evidence="7">
    <location>
        <begin position="381"/>
        <end position="508"/>
    </location>
</feature>
<protein>
    <submittedName>
        <fullName evidence="9">RagB/SusD family nutrient uptake outer membrane protein</fullName>
    </submittedName>
</protein>
<evidence type="ECO:0000256" key="6">
    <source>
        <dbReference type="SAM" id="SignalP"/>
    </source>
</evidence>
<dbReference type="Pfam" id="PF07980">
    <property type="entry name" value="SusD_RagB"/>
    <property type="match status" value="1"/>
</dbReference>
<keyword evidence="3 6" id="KW-0732">Signal</keyword>
<dbReference type="KEGG" id="echi:FKX85_08805"/>
<keyword evidence="10" id="KW-1185">Reference proteome</keyword>
<keyword evidence="4" id="KW-0472">Membrane</keyword>
<evidence type="ECO:0000313" key="9">
    <source>
        <dbReference type="EMBL" id="QDH79127.1"/>
    </source>
</evidence>